<feature type="transmembrane region" description="Helical" evidence="1">
    <location>
        <begin position="45"/>
        <end position="67"/>
    </location>
</feature>
<dbReference type="PANTHER" id="PTHR46663:SF4">
    <property type="entry name" value="DIGUANYLATE CYCLASE DGCT-RELATED"/>
    <property type="match status" value="1"/>
</dbReference>
<dbReference type="InterPro" id="IPR043128">
    <property type="entry name" value="Rev_trsase/Diguanyl_cyclase"/>
</dbReference>
<dbReference type="CDD" id="cd01949">
    <property type="entry name" value="GGDEF"/>
    <property type="match status" value="1"/>
</dbReference>
<protein>
    <recommendedName>
        <fullName evidence="7">Diguanylate cyclase</fullName>
    </recommendedName>
</protein>
<evidence type="ECO:0000259" key="3">
    <source>
        <dbReference type="PROSITE" id="PS50113"/>
    </source>
</evidence>
<feature type="transmembrane region" description="Helical" evidence="1">
    <location>
        <begin position="73"/>
        <end position="98"/>
    </location>
</feature>
<feature type="transmembrane region" description="Helical" evidence="1">
    <location>
        <begin position="201"/>
        <end position="226"/>
    </location>
</feature>
<keyword evidence="1" id="KW-0812">Transmembrane</keyword>
<dbReference type="SUPFAM" id="SSF55785">
    <property type="entry name" value="PYP-like sensor domain (PAS domain)"/>
    <property type="match status" value="1"/>
</dbReference>
<dbReference type="Gene3D" id="6.10.340.10">
    <property type="match status" value="1"/>
</dbReference>
<keyword evidence="6" id="KW-1185">Reference proteome</keyword>
<dbReference type="CDD" id="cd00130">
    <property type="entry name" value="PAS"/>
    <property type="match status" value="1"/>
</dbReference>
<feature type="transmembrane region" description="Helical" evidence="1">
    <location>
        <begin position="233"/>
        <end position="254"/>
    </location>
</feature>
<dbReference type="InterPro" id="IPR000700">
    <property type="entry name" value="PAS-assoc_C"/>
</dbReference>
<evidence type="ECO:0000259" key="4">
    <source>
        <dbReference type="PROSITE" id="PS50887"/>
    </source>
</evidence>
<dbReference type="PANTHER" id="PTHR46663">
    <property type="entry name" value="DIGUANYLATE CYCLASE DGCT-RELATED"/>
    <property type="match status" value="1"/>
</dbReference>
<evidence type="ECO:0000313" key="5">
    <source>
        <dbReference type="EMBL" id="PDW01059.1"/>
    </source>
</evidence>
<evidence type="ECO:0000313" key="6">
    <source>
        <dbReference type="Proteomes" id="UP000220922"/>
    </source>
</evidence>
<accession>A0A2H3KR87</accession>
<dbReference type="InterPro" id="IPR035965">
    <property type="entry name" value="PAS-like_dom_sf"/>
</dbReference>
<dbReference type="Pfam" id="PF13426">
    <property type="entry name" value="PAS_9"/>
    <property type="match status" value="1"/>
</dbReference>
<evidence type="ECO:0000259" key="2">
    <source>
        <dbReference type="PROSITE" id="PS50112"/>
    </source>
</evidence>
<name>A0A2H3KR87_9CHLR</name>
<dbReference type="InterPro" id="IPR052163">
    <property type="entry name" value="DGC-Regulatory_Protein"/>
</dbReference>
<evidence type="ECO:0000256" key="1">
    <source>
        <dbReference type="SAM" id="Phobius"/>
    </source>
</evidence>
<feature type="transmembrane region" description="Helical" evidence="1">
    <location>
        <begin position="15"/>
        <end position="33"/>
    </location>
</feature>
<dbReference type="Proteomes" id="UP000220922">
    <property type="component" value="Unassembled WGS sequence"/>
</dbReference>
<feature type="domain" description="GGDEF" evidence="4">
    <location>
        <begin position="527"/>
        <end position="660"/>
    </location>
</feature>
<dbReference type="Gene3D" id="3.30.450.20">
    <property type="entry name" value="PAS domain"/>
    <property type="match status" value="1"/>
</dbReference>
<keyword evidence="1" id="KW-0472">Membrane</keyword>
<dbReference type="FunFam" id="3.30.70.270:FF:000001">
    <property type="entry name" value="Diguanylate cyclase domain protein"/>
    <property type="match status" value="1"/>
</dbReference>
<gene>
    <name evidence="5" type="ORF">A9Q02_07835</name>
</gene>
<reference evidence="5 6" key="1">
    <citation type="submission" date="2016-05" db="EMBL/GenBank/DDBJ databases">
        <authorList>
            <person name="Lavstsen T."/>
            <person name="Jespersen J.S."/>
        </authorList>
    </citation>
    <scope>NUCLEOTIDE SEQUENCE [LARGE SCALE GENOMIC DNA]</scope>
    <source>
        <strain evidence="5 6">B7-9</strain>
    </source>
</reference>
<feature type="transmembrane region" description="Helical" evidence="1">
    <location>
        <begin position="280"/>
        <end position="307"/>
    </location>
</feature>
<dbReference type="InterPro" id="IPR029787">
    <property type="entry name" value="Nucleotide_cyclase"/>
</dbReference>
<dbReference type="RefSeq" id="WP_097650541.1">
    <property type="nucleotide sequence ID" value="NZ_LYXE01000015.1"/>
</dbReference>
<dbReference type="NCBIfam" id="TIGR00254">
    <property type="entry name" value="GGDEF"/>
    <property type="match status" value="1"/>
</dbReference>
<evidence type="ECO:0008006" key="7">
    <source>
        <dbReference type="Google" id="ProtNLM"/>
    </source>
</evidence>
<feature type="transmembrane region" description="Helical" evidence="1">
    <location>
        <begin position="110"/>
        <end position="132"/>
    </location>
</feature>
<feature type="transmembrane region" description="Helical" evidence="1">
    <location>
        <begin position="175"/>
        <end position="195"/>
    </location>
</feature>
<feature type="domain" description="PAS" evidence="2">
    <location>
        <begin position="372"/>
        <end position="415"/>
    </location>
</feature>
<dbReference type="OrthoDB" id="9805474at2"/>
<dbReference type="AlphaFoldDB" id="A0A2H3KR87"/>
<dbReference type="SMART" id="SM00267">
    <property type="entry name" value="GGDEF"/>
    <property type="match status" value="1"/>
</dbReference>
<feature type="transmembrane region" description="Helical" evidence="1">
    <location>
        <begin position="144"/>
        <end position="163"/>
    </location>
</feature>
<comment type="caution">
    <text evidence="5">The sequence shown here is derived from an EMBL/GenBank/DDBJ whole genome shotgun (WGS) entry which is preliminary data.</text>
</comment>
<dbReference type="Pfam" id="PF00990">
    <property type="entry name" value="GGDEF"/>
    <property type="match status" value="1"/>
</dbReference>
<dbReference type="InterPro" id="IPR000014">
    <property type="entry name" value="PAS"/>
</dbReference>
<sequence length="663" mass="74295">MTASLALTPASSGCLSLFILAILASAYLIFRLFRTQLRALNSQLLYVTGFCLSTALFAGLAFVEVSFLASPRFIAVALQPVVVALLVALWIQFVTTAADDRSPPLQRERSIVAVASLIYLGLEGALALQALWRTASAGVLRPGWLELIPLVGLLWVLLRLMQMRQGQVYTPAERLQVLVLALLALVVGLRLAFAWDLLALPVYYVLVTYALMLCLLFAVIASLTIFREPTSLTVTLSASLLVIIMSILTLWAWFVAPNNVEQYLQNPDDLNIRFFLHDQLWPMTIATVLVNLGLIVALPLLFAMIIIRSLRALLAGMQQWNLGQINTEITVHLNNEIGSLAGEINRLDHERNYLIKQMEERINVGTIALVRASEKYRDLFEFESDANFVVRSSDGKILEANGAAAVLYGFSQDELKQMRNVDLSAEPEATHQRTTDVRPSKEIVRIPLRWHRRRDGTVFPVEITARFIEWDGEMVHIVSIRDITERHKIQAELERLATTDALTGVYNRRYFFEHGNRLFLRAKAGDPGGAIFMLDLDYFKLVNDTYGHAVGDLVICEFARRIRANLRPGDILARYGGEEFIVLMMIPDQKDIPQLAERLLQTVSSSPFVFEDAVISVTASLGIALFHPDFVSFDQQVDLADDALYQAKEAGRNCWRMAAFPDV</sequence>
<dbReference type="Gene3D" id="3.30.70.270">
    <property type="match status" value="1"/>
</dbReference>
<feature type="domain" description="PAC" evidence="3">
    <location>
        <begin position="444"/>
        <end position="495"/>
    </location>
</feature>
<organism evidence="5 6">
    <name type="scientific">Candidatus Chloroploca asiatica</name>
    <dbReference type="NCBI Taxonomy" id="1506545"/>
    <lineage>
        <taxon>Bacteria</taxon>
        <taxon>Bacillati</taxon>
        <taxon>Chloroflexota</taxon>
        <taxon>Chloroflexia</taxon>
        <taxon>Chloroflexales</taxon>
        <taxon>Chloroflexineae</taxon>
        <taxon>Oscillochloridaceae</taxon>
        <taxon>Candidatus Chloroploca</taxon>
    </lineage>
</organism>
<dbReference type="PROSITE" id="PS50887">
    <property type="entry name" value="GGDEF"/>
    <property type="match status" value="1"/>
</dbReference>
<dbReference type="NCBIfam" id="TIGR00229">
    <property type="entry name" value="sensory_box"/>
    <property type="match status" value="1"/>
</dbReference>
<dbReference type="InterPro" id="IPR000160">
    <property type="entry name" value="GGDEF_dom"/>
</dbReference>
<dbReference type="SUPFAM" id="SSF55073">
    <property type="entry name" value="Nucleotide cyclase"/>
    <property type="match status" value="1"/>
</dbReference>
<proteinExistence type="predicted"/>
<dbReference type="EMBL" id="LYXE01000015">
    <property type="protein sequence ID" value="PDW01059.1"/>
    <property type="molecule type" value="Genomic_DNA"/>
</dbReference>
<dbReference type="PROSITE" id="PS50113">
    <property type="entry name" value="PAC"/>
    <property type="match status" value="1"/>
</dbReference>
<keyword evidence="1" id="KW-1133">Transmembrane helix</keyword>
<dbReference type="PROSITE" id="PS50112">
    <property type="entry name" value="PAS"/>
    <property type="match status" value="1"/>
</dbReference>